<reference evidence="1" key="1">
    <citation type="journal article" date="2020" name="Fungal Divers.">
        <title>Resolving the Mortierellaceae phylogeny through synthesis of multi-gene phylogenetics and phylogenomics.</title>
        <authorList>
            <person name="Vandepol N."/>
            <person name="Liber J."/>
            <person name="Desiro A."/>
            <person name="Na H."/>
            <person name="Kennedy M."/>
            <person name="Barry K."/>
            <person name="Grigoriev I.V."/>
            <person name="Miller A.N."/>
            <person name="O'Donnell K."/>
            <person name="Stajich J.E."/>
            <person name="Bonito G."/>
        </authorList>
    </citation>
    <scope>NUCLEOTIDE SEQUENCE</scope>
    <source>
        <strain evidence="1">NRRL 28262</strain>
    </source>
</reference>
<evidence type="ECO:0000313" key="2">
    <source>
        <dbReference type="Proteomes" id="UP001194580"/>
    </source>
</evidence>
<dbReference type="InterPro" id="IPR036188">
    <property type="entry name" value="FAD/NAD-bd_sf"/>
</dbReference>
<comment type="caution">
    <text evidence="1">The sequence shown here is derived from an EMBL/GenBank/DDBJ whole genome shotgun (WGS) entry which is preliminary data.</text>
</comment>
<accession>A0AAD4H4V9</accession>
<dbReference type="Gene3D" id="3.50.50.60">
    <property type="entry name" value="FAD/NAD(P)-binding domain"/>
    <property type="match status" value="1"/>
</dbReference>
<keyword evidence="2" id="KW-1185">Reference proteome</keyword>
<feature type="non-terminal residue" evidence="1">
    <location>
        <position position="124"/>
    </location>
</feature>
<sequence>MSSHSQKPCVLIVGAGLGGLMLGALLEKSKVPFFIFERTSVVTPLGIYEEFLNISKPIQELSYFKENMKVCKASDQRPVEKLAGYGYRIVSRPMLYALLLSLVPEENILYGRRVLNITEDDDKV</sequence>
<dbReference type="SUPFAM" id="SSF51905">
    <property type="entry name" value="FAD/NAD(P)-binding domain"/>
    <property type="match status" value="1"/>
</dbReference>
<dbReference type="AlphaFoldDB" id="A0AAD4H4V9"/>
<protein>
    <recommendedName>
        <fullName evidence="3">FAD-binding domain-containing protein</fullName>
    </recommendedName>
</protein>
<name>A0AAD4H4V9_9FUNG</name>
<evidence type="ECO:0000313" key="1">
    <source>
        <dbReference type="EMBL" id="KAG0272378.1"/>
    </source>
</evidence>
<dbReference type="EMBL" id="JAAAIL010000938">
    <property type="protein sequence ID" value="KAG0272378.1"/>
    <property type="molecule type" value="Genomic_DNA"/>
</dbReference>
<proteinExistence type="predicted"/>
<evidence type="ECO:0008006" key="3">
    <source>
        <dbReference type="Google" id="ProtNLM"/>
    </source>
</evidence>
<gene>
    <name evidence="1" type="ORF">BGZ95_011878</name>
</gene>
<organism evidence="1 2">
    <name type="scientific">Linnemannia exigua</name>
    <dbReference type="NCBI Taxonomy" id="604196"/>
    <lineage>
        <taxon>Eukaryota</taxon>
        <taxon>Fungi</taxon>
        <taxon>Fungi incertae sedis</taxon>
        <taxon>Mucoromycota</taxon>
        <taxon>Mortierellomycotina</taxon>
        <taxon>Mortierellomycetes</taxon>
        <taxon>Mortierellales</taxon>
        <taxon>Mortierellaceae</taxon>
        <taxon>Linnemannia</taxon>
    </lineage>
</organism>
<dbReference type="Proteomes" id="UP001194580">
    <property type="component" value="Unassembled WGS sequence"/>
</dbReference>